<evidence type="ECO:0000313" key="2">
    <source>
        <dbReference type="Proteomes" id="UP000185753"/>
    </source>
</evidence>
<evidence type="ECO:0000313" key="1">
    <source>
        <dbReference type="EMBL" id="OBX29853.1"/>
    </source>
</evidence>
<dbReference type="SUPFAM" id="SSF54427">
    <property type="entry name" value="NTF2-like"/>
    <property type="match status" value="1"/>
</dbReference>
<dbReference type="InterPro" id="IPR032710">
    <property type="entry name" value="NTF2-like_dom_sf"/>
</dbReference>
<dbReference type="Proteomes" id="UP000185753">
    <property type="component" value="Unassembled WGS sequence"/>
</dbReference>
<name>A0A1A7REJ2_9GAMM</name>
<dbReference type="Gene3D" id="3.10.450.50">
    <property type="match status" value="1"/>
</dbReference>
<comment type="caution">
    <text evidence="1">The sequence shown here is derived from an EMBL/GenBank/DDBJ whole genome shotgun (WGS) entry which is preliminary data.</text>
</comment>
<dbReference type="EMBL" id="LZDS01000003">
    <property type="protein sequence ID" value="OBX29853.1"/>
    <property type="molecule type" value="Genomic_DNA"/>
</dbReference>
<proteinExistence type="predicted"/>
<dbReference type="OrthoDB" id="1434723at2"/>
<reference evidence="2" key="1">
    <citation type="submission" date="2016-06" db="EMBL/GenBank/DDBJ databases">
        <authorList>
            <person name="Radolfova-Krizova L."/>
            <person name="Nemec A."/>
        </authorList>
    </citation>
    <scope>NUCLEOTIDE SEQUENCE [LARGE SCALE GENOMIC DNA]</scope>
    <source>
        <strain evidence="2">ANC 4275</strain>
    </source>
</reference>
<protein>
    <submittedName>
        <fullName evidence="1">Uncharacterized protein</fullName>
    </submittedName>
</protein>
<sequence length="79" mass="8718">MGEGETVAVFGKFTYTSVIAKNTFTSPFAIKATVKDGLITYFQFLEDTYASAASFRVEGEWTIQQDADNSKRFNVSANS</sequence>
<gene>
    <name evidence="1" type="ORF">A9J31_11590</name>
</gene>
<keyword evidence="2" id="KW-1185">Reference proteome</keyword>
<organism evidence="1 2">
    <name type="scientific">Acinetobacter gandensis</name>
    <dbReference type="NCBI Taxonomy" id="1443941"/>
    <lineage>
        <taxon>Bacteria</taxon>
        <taxon>Pseudomonadati</taxon>
        <taxon>Pseudomonadota</taxon>
        <taxon>Gammaproteobacteria</taxon>
        <taxon>Moraxellales</taxon>
        <taxon>Moraxellaceae</taxon>
        <taxon>Acinetobacter</taxon>
    </lineage>
</organism>
<accession>A0A1A7REJ2</accession>
<dbReference type="AlphaFoldDB" id="A0A1A7REJ2"/>